<name>A0A8H3LKX0_9GLOM</name>
<dbReference type="Proteomes" id="UP000615446">
    <property type="component" value="Unassembled WGS sequence"/>
</dbReference>
<sequence>MWSNLKQKISDELSARVARIVNDLDAKNNTPEIENIFSKLTAEIKKINTRDAEYVSEAQKILSMVNNATTRLDNIEETCRNDFDNISSEFTSIKTSIEALRNEMIQRYAIAQRLQLDFDQLSVANHFSSSESSSSRLSDSSLEENRNHFKRVFVANKEEGETLDYAFETVRCEIRQLTEKKIGKETVKNFYYGEGDPKFRIVMSIMRWVDSKEFSGTINNNAE</sequence>
<accession>A0A8H3LKX0</accession>
<dbReference type="AlphaFoldDB" id="A0A8H3LKX0"/>
<organism evidence="1 2">
    <name type="scientific">Rhizophagus clarus</name>
    <dbReference type="NCBI Taxonomy" id="94130"/>
    <lineage>
        <taxon>Eukaryota</taxon>
        <taxon>Fungi</taxon>
        <taxon>Fungi incertae sedis</taxon>
        <taxon>Mucoromycota</taxon>
        <taxon>Glomeromycotina</taxon>
        <taxon>Glomeromycetes</taxon>
        <taxon>Glomerales</taxon>
        <taxon>Glomeraceae</taxon>
        <taxon>Rhizophagus</taxon>
    </lineage>
</organism>
<gene>
    <name evidence="1" type="ORF">RCL2_001578100</name>
</gene>
<dbReference type="OrthoDB" id="2423094at2759"/>
<comment type="caution">
    <text evidence="1">The sequence shown here is derived from an EMBL/GenBank/DDBJ whole genome shotgun (WGS) entry which is preliminary data.</text>
</comment>
<protein>
    <submittedName>
        <fullName evidence="1">Uncharacterized protein</fullName>
    </submittedName>
</protein>
<dbReference type="EMBL" id="BLAL01000182">
    <property type="protein sequence ID" value="GES88854.1"/>
    <property type="molecule type" value="Genomic_DNA"/>
</dbReference>
<reference evidence="1" key="1">
    <citation type="submission" date="2019-10" db="EMBL/GenBank/DDBJ databases">
        <title>Conservation and host-specific expression of non-tandemly repeated heterogenous ribosome RNA gene in arbuscular mycorrhizal fungi.</title>
        <authorList>
            <person name="Maeda T."/>
            <person name="Kobayashi Y."/>
            <person name="Nakagawa T."/>
            <person name="Ezawa T."/>
            <person name="Yamaguchi K."/>
            <person name="Bino T."/>
            <person name="Nishimoto Y."/>
            <person name="Shigenobu S."/>
            <person name="Kawaguchi M."/>
        </authorList>
    </citation>
    <scope>NUCLEOTIDE SEQUENCE</scope>
    <source>
        <strain evidence="1">HR1</strain>
    </source>
</reference>
<evidence type="ECO:0000313" key="2">
    <source>
        <dbReference type="Proteomes" id="UP000615446"/>
    </source>
</evidence>
<proteinExistence type="predicted"/>
<evidence type="ECO:0000313" key="1">
    <source>
        <dbReference type="EMBL" id="GES88854.1"/>
    </source>
</evidence>